<feature type="domain" description="Amino acid permease/ SLC12A" evidence="6">
    <location>
        <begin position="8"/>
        <end position="419"/>
    </location>
</feature>
<feature type="transmembrane region" description="Helical" evidence="5">
    <location>
        <begin position="331"/>
        <end position="350"/>
    </location>
</feature>
<feature type="transmembrane region" description="Helical" evidence="5">
    <location>
        <begin position="192"/>
        <end position="216"/>
    </location>
</feature>
<feature type="transmembrane region" description="Helical" evidence="5">
    <location>
        <begin position="76"/>
        <end position="105"/>
    </location>
</feature>
<organism evidence="7 8">
    <name type="scientific">Aporhodopirellula rubra</name>
    <dbReference type="NCBI Taxonomy" id="980271"/>
    <lineage>
        <taxon>Bacteria</taxon>
        <taxon>Pseudomonadati</taxon>
        <taxon>Planctomycetota</taxon>
        <taxon>Planctomycetia</taxon>
        <taxon>Pirellulales</taxon>
        <taxon>Pirellulaceae</taxon>
        <taxon>Aporhodopirellula</taxon>
    </lineage>
</organism>
<dbReference type="SUPFAM" id="SSF52402">
    <property type="entry name" value="Adenine nucleotide alpha hydrolases-like"/>
    <property type="match status" value="1"/>
</dbReference>
<keyword evidence="8" id="KW-1185">Reference proteome</keyword>
<dbReference type="GO" id="GO:0055085">
    <property type="term" value="P:transmembrane transport"/>
    <property type="evidence" value="ECO:0007669"/>
    <property type="project" value="InterPro"/>
</dbReference>
<feature type="transmembrane region" description="Helical" evidence="5">
    <location>
        <begin position="7"/>
        <end position="26"/>
    </location>
</feature>
<feature type="transmembrane region" description="Helical" evidence="5">
    <location>
        <begin position="125"/>
        <end position="143"/>
    </location>
</feature>
<dbReference type="GO" id="GO:0016020">
    <property type="term" value="C:membrane"/>
    <property type="evidence" value="ECO:0007669"/>
    <property type="project" value="UniProtKB-SubCell"/>
</dbReference>
<dbReference type="InterPro" id="IPR004841">
    <property type="entry name" value="AA-permease/SLC12A_dom"/>
</dbReference>
<dbReference type="PANTHER" id="PTHR42770">
    <property type="entry name" value="AMINO ACID TRANSPORTER-RELATED"/>
    <property type="match status" value="1"/>
</dbReference>
<dbReference type="RefSeq" id="WP_184304970.1">
    <property type="nucleotide sequence ID" value="NZ_JACHXU010000006.1"/>
</dbReference>
<evidence type="ECO:0000256" key="3">
    <source>
        <dbReference type="ARBA" id="ARBA00022989"/>
    </source>
</evidence>
<feature type="transmembrane region" description="Helical" evidence="5">
    <location>
        <begin position="150"/>
        <end position="172"/>
    </location>
</feature>
<keyword evidence="4 5" id="KW-0472">Membrane</keyword>
<proteinExistence type="predicted"/>
<dbReference type="Proteomes" id="UP000536179">
    <property type="component" value="Unassembled WGS sequence"/>
</dbReference>
<keyword evidence="3 5" id="KW-1133">Transmembrane helix</keyword>
<reference evidence="7 8" key="1">
    <citation type="submission" date="2020-08" db="EMBL/GenBank/DDBJ databases">
        <title>Genomic Encyclopedia of Type Strains, Phase III (KMG-III): the genomes of soil and plant-associated and newly described type strains.</title>
        <authorList>
            <person name="Whitman W."/>
        </authorList>
    </citation>
    <scope>NUCLEOTIDE SEQUENCE [LARGE SCALE GENOMIC DNA]</scope>
    <source>
        <strain evidence="7 8">CECT 8075</strain>
    </source>
</reference>
<comment type="caution">
    <text evidence="7">The sequence shown here is derived from an EMBL/GenBank/DDBJ whole genome shotgun (WGS) entry which is preliminary data.</text>
</comment>
<feature type="transmembrane region" description="Helical" evidence="5">
    <location>
        <begin position="283"/>
        <end position="310"/>
    </location>
</feature>
<dbReference type="Gene3D" id="1.20.1740.10">
    <property type="entry name" value="Amino acid/polyamine transporter I"/>
    <property type="match status" value="1"/>
</dbReference>
<gene>
    <name evidence="7" type="ORF">FHS27_002315</name>
</gene>
<keyword evidence="2 5" id="KW-0812">Transmembrane</keyword>
<evidence type="ECO:0000256" key="1">
    <source>
        <dbReference type="ARBA" id="ARBA00004141"/>
    </source>
</evidence>
<feature type="transmembrane region" description="Helical" evidence="5">
    <location>
        <begin position="418"/>
        <end position="439"/>
    </location>
</feature>
<feature type="transmembrane region" description="Helical" evidence="5">
    <location>
        <begin position="228"/>
        <end position="250"/>
    </location>
</feature>
<name>A0A7W5DXT8_9BACT</name>
<dbReference type="EMBL" id="JACHXU010000006">
    <property type="protein sequence ID" value="MBB3206506.1"/>
    <property type="molecule type" value="Genomic_DNA"/>
</dbReference>
<sequence length="729" mass="77204">MIGATGVGVGAIVGGGILALAGVAFATTGPGAILAFALNGVIALLTALSFAEMSSKFPESGGTYLFSRKVLSVESAFTVGWVVWFASIVAAVLYAIGFGSFAALMLRELYALQGVVPEWLNDSRITPAIALSTTLGLALVLMVRSGGGGAWVNIAKVIVFSVLILGGFWAIAGQDVTRTTHAMSPFLIAGTGGLIQAMGYSFIALQGFDLIAAVGGEVRDPAKNIPRAMILSLVIALSIYLPLLFVLVVVGTDANLSIARLATDDPETVVAVAAKQFLGVTGYWLVIIAAVLSMFTALQANLFAASRIALAMSRDHTLPAWIAHTSKRWRTPYVAVLVTMLLIGALIIALPDVAAAGAASSLIFLVTFAIAHVLAILVRRRSQDSPPPFRAPFYPFVPIVGGVSCLGLAIFQGVAVPAAGSIAVGWLSVGGILFLTLFARRARLTDVSNLASHPELARLRGSTPLVLVPIANPHNAAAMLALADTLVPWYVGRVLVQTVVVAPVDWDPVAEPAPLKRLSNVQTRVLQAAMRLGVHCETLTTVSSKPLEEIARVAKMHRCESVLLGLSEITEDSFDSPLEGLLGELATDVVVLRAPRDWDLAQADRILVPIGGRGGHDYLLTRLLSSLSRKQKRQVKFLRVVPTCILPVDRRRVARDLKRTAEENSGSDCEQEVVESNDVLGTIASQAGDNGLIILGVQRLGPKQKLFGDFTRLLARQTDAPIIIISRRG</sequence>
<evidence type="ECO:0000256" key="4">
    <source>
        <dbReference type="ARBA" id="ARBA00023136"/>
    </source>
</evidence>
<comment type="subcellular location">
    <subcellularLocation>
        <location evidence="1">Membrane</location>
        <topology evidence="1">Multi-pass membrane protein</topology>
    </subcellularLocation>
</comment>
<evidence type="ECO:0000256" key="2">
    <source>
        <dbReference type="ARBA" id="ARBA00022692"/>
    </source>
</evidence>
<evidence type="ECO:0000256" key="5">
    <source>
        <dbReference type="SAM" id="Phobius"/>
    </source>
</evidence>
<dbReference type="AlphaFoldDB" id="A0A7W5DXT8"/>
<feature type="transmembrane region" description="Helical" evidence="5">
    <location>
        <begin position="32"/>
        <end position="51"/>
    </location>
</feature>
<feature type="transmembrane region" description="Helical" evidence="5">
    <location>
        <begin position="391"/>
        <end position="412"/>
    </location>
</feature>
<accession>A0A7W5DXT8</accession>
<evidence type="ECO:0000313" key="8">
    <source>
        <dbReference type="Proteomes" id="UP000536179"/>
    </source>
</evidence>
<evidence type="ECO:0000313" key="7">
    <source>
        <dbReference type="EMBL" id="MBB3206506.1"/>
    </source>
</evidence>
<protein>
    <submittedName>
        <fullName evidence="7">Amino acid transporter</fullName>
    </submittedName>
</protein>
<dbReference type="Pfam" id="PF00324">
    <property type="entry name" value="AA_permease"/>
    <property type="match status" value="1"/>
</dbReference>
<feature type="transmembrane region" description="Helical" evidence="5">
    <location>
        <begin position="356"/>
        <end position="379"/>
    </location>
</feature>
<evidence type="ECO:0000259" key="6">
    <source>
        <dbReference type="Pfam" id="PF00324"/>
    </source>
</evidence>
<dbReference type="InterPro" id="IPR050367">
    <property type="entry name" value="APC_superfamily"/>
</dbReference>
<dbReference type="PANTHER" id="PTHR42770:SF11">
    <property type="entry name" value="INNER MEMBRANE TRANSPORT PROTEIN YBAT"/>
    <property type="match status" value="1"/>
</dbReference>